<feature type="transmembrane region" description="Helical" evidence="1">
    <location>
        <begin position="21"/>
        <end position="44"/>
    </location>
</feature>
<feature type="transmembrane region" description="Helical" evidence="1">
    <location>
        <begin position="64"/>
        <end position="87"/>
    </location>
</feature>
<organism evidence="2 3">
    <name type="scientific">Nocardia kruczakiae</name>
    <dbReference type="NCBI Taxonomy" id="261477"/>
    <lineage>
        <taxon>Bacteria</taxon>
        <taxon>Bacillati</taxon>
        <taxon>Actinomycetota</taxon>
        <taxon>Actinomycetes</taxon>
        <taxon>Mycobacteriales</taxon>
        <taxon>Nocardiaceae</taxon>
        <taxon>Nocardia</taxon>
    </lineage>
</organism>
<keyword evidence="1" id="KW-0472">Membrane</keyword>
<evidence type="ECO:0008006" key="4">
    <source>
        <dbReference type="Google" id="ProtNLM"/>
    </source>
</evidence>
<dbReference type="RefSeq" id="WP_310407305.1">
    <property type="nucleotide sequence ID" value="NZ_JAVDWW010000012.1"/>
</dbReference>
<reference evidence="2 3" key="1">
    <citation type="submission" date="2023-07" db="EMBL/GenBank/DDBJ databases">
        <title>Sorghum-associated microbial communities from plants grown in Nebraska, USA.</title>
        <authorList>
            <person name="Schachtman D."/>
        </authorList>
    </citation>
    <scope>NUCLEOTIDE SEQUENCE [LARGE SCALE GENOMIC DNA]</scope>
    <source>
        <strain evidence="2 3">4272</strain>
    </source>
</reference>
<keyword evidence="1" id="KW-1133">Transmembrane helix</keyword>
<evidence type="ECO:0000256" key="1">
    <source>
        <dbReference type="SAM" id="Phobius"/>
    </source>
</evidence>
<evidence type="ECO:0000313" key="2">
    <source>
        <dbReference type="EMBL" id="MDR7172370.1"/>
    </source>
</evidence>
<evidence type="ECO:0000313" key="3">
    <source>
        <dbReference type="Proteomes" id="UP001251217"/>
    </source>
</evidence>
<protein>
    <recommendedName>
        <fullName evidence="4">DUF2127 domain-containing protein</fullName>
    </recommendedName>
</protein>
<sequence>MKDPHRRPESPKIDLRDAAAVTAGFIALVLGLLTGTAGIAWILFVVTGLEEHEPDSSVEIAHPHLIVGIVVVAIGLLWFVGGFLLLAEKTAGRVVLILASGAALIASIAQLVNSGFAYLFIPIIGSLLILVLCVVPATDRETASEELTRRERTR</sequence>
<feature type="transmembrane region" description="Helical" evidence="1">
    <location>
        <begin position="118"/>
        <end position="137"/>
    </location>
</feature>
<gene>
    <name evidence="2" type="ORF">J2W56_006131</name>
</gene>
<feature type="transmembrane region" description="Helical" evidence="1">
    <location>
        <begin position="94"/>
        <end position="112"/>
    </location>
</feature>
<accession>A0ABU1XP91</accession>
<keyword evidence="3" id="KW-1185">Reference proteome</keyword>
<proteinExistence type="predicted"/>
<name>A0ABU1XP91_9NOCA</name>
<dbReference type="EMBL" id="JAVDWW010000012">
    <property type="protein sequence ID" value="MDR7172370.1"/>
    <property type="molecule type" value="Genomic_DNA"/>
</dbReference>
<comment type="caution">
    <text evidence="2">The sequence shown here is derived from an EMBL/GenBank/DDBJ whole genome shotgun (WGS) entry which is preliminary data.</text>
</comment>
<dbReference type="Proteomes" id="UP001251217">
    <property type="component" value="Unassembled WGS sequence"/>
</dbReference>
<keyword evidence="1" id="KW-0812">Transmembrane</keyword>